<dbReference type="InterPro" id="IPR012338">
    <property type="entry name" value="Beta-lactam/transpept-like"/>
</dbReference>
<dbReference type="PROSITE" id="PS51257">
    <property type="entry name" value="PROKAR_LIPOPROTEIN"/>
    <property type="match status" value="1"/>
</dbReference>
<dbReference type="Gene3D" id="3.40.710.10">
    <property type="entry name" value="DD-peptidase/beta-lactamase superfamily"/>
    <property type="match status" value="1"/>
</dbReference>
<dbReference type="RefSeq" id="WP_322348387.1">
    <property type="nucleotide sequence ID" value="NZ_CP129968.2"/>
</dbReference>
<dbReference type="AlphaFoldDB" id="A0AA52F1D1"/>
<name>A0AA52F1D1_9BACT</name>
<dbReference type="Pfam" id="PF00144">
    <property type="entry name" value="Beta-lactamase"/>
    <property type="match status" value="1"/>
</dbReference>
<feature type="domain" description="Beta-lactamase-related" evidence="1">
    <location>
        <begin position="67"/>
        <end position="367"/>
    </location>
</feature>
<evidence type="ECO:0000259" key="1">
    <source>
        <dbReference type="Pfam" id="PF00144"/>
    </source>
</evidence>
<organism evidence="2">
    <name type="scientific">Marivirga arenosa</name>
    <dbReference type="NCBI Taxonomy" id="3059076"/>
    <lineage>
        <taxon>Bacteria</taxon>
        <taxon>Pseudomonadati</taxon>
        <taxon>Bacteroidota</taxon>
        <taxon>Cytophagia</taxon>
        <taxon>Cytophagales</taxon>
        <taxon>Marivirgaceae</taxon>
        <taxon>Marivirga</taxon>
    </lineage>
</organism>
<dbReference type="EMBL" id="CP129968">
    <property type="protein sequence ID" value="WNB18863.1"/>
    <property type="molecule type" value="Genomic_DNA"/>
</dbReference>
<dbReference type="PANTHER" id="PTHR46825:SF9">
    <property type="entry name" value="BETA-LACTAMASE-RELATED DOMAIN-CONTAINING PROTEIN"/>
    <property type="match status" value="1"/>
</dbReference>
<dbReference type="KEGG" id="marp:QYS47_31610"/>
<sequence>MKQLGIPSKTIFTTFFLLLAISSCSVKTSELSENKEASKAKESENKEALNLITYMMNELIKQPAMPPGISLALSSNSKIIYSKGFGYTNLRTKQSVTPETQFRAGSLSRLITITSLAKLIEQGKISFDDTLHTILPDYPHKKYAFTIKQLASGLSGMDNYTEQDKFMQSNYYSVDEALSVFSHVPLAHKPGEKYKYSIHSYTLLSKVLEKVSNQSFIDVLNQDIFSPLSMNSTSIEDLKNRSEQMTGLFKLNEEDINKGYLTQIDTLKDYSYSWAGAGIISTPTDLLKLANSYTNGFIKKEELHTVFEIQKLNSGDTIRETIGWDKNWDMDDRKVFEQDGSAEGARNIVSVFPDSNLSIALMTNAFRLWAIEETAHTLAIPFLTDPAPQQQPKGIFKLEIDEDVRGEWIRRDGYIVLDGENDRLVIDPDTQNQEIFKLIYLNRKNKYALIHPDGILYSEISLNEVSITGKVMYYRGPNLHKTSTEPPYLKFTSLK</sequence>
<dbReference type="Proteomes" id="UP001232019">
    <property type="component" value="Chromosome"/>
</dbReference>
<evidence type="ECO:0000313" key="2">
    <source>
        <dbReference type="EMBL" id="WNB18863.1"/>
    </source>
</evidence>
<proteinExistence type="predicted"/>
<dbReference type="InterPro" id="IPR050491">
    <property type="entry name" value="AmpC-like"/>
</dbReference>
<dbReference type="InterPro" id="IPR001466">
    <property type="entry name" value="Beta-lactam-related"/>
</dbReference>
<dbReference type="EC" id="3.1.1.103" evidence="2"/>
<gene>
    <name evidence="2" type="ORF">QYS47_31610</name>
</gene>
<dbReference type="PANTHER" id="PTHR46825">
    <property type="entry name" value="D-ALANYL-D-ALANINE-CARBOXYPEPTIDASE/ENDOPEPTIDASE AMPH"/>
    <property type="match status" value="1"/>
</dbReference>
<protein>
    <submittedName>
        <fullName evidence="2">Serine hydrolase domain-containing protein</fullName>
        <ecNumber evidence="2">3.1.1.103</ecNumber>
    </submittedName>
</protein>
<reference evidence="2" key="1">
    <citation type="submission" date="2023-08" db="EMBL/GenBank/DDBJ databases">
        <title>Comparative genomics and taxonomic characterization of three novel marine species of genus Marivirga.</title>
        <authorList>
            <person name="Muhammad N."/>
            <person name="Kim S.-G."/>
        </authorList>
    </citation>
    <scope>NUCLEOTIDE SEQUENCE</scope>
    <source>
        <strain evidence="2">BKB1-2</strain>
    </source>
</reference>
<accession>A0AA52F1D1</accession>
<dbReference type="SUPFAM" id="SSF56601">
    <property type="entry name" value="beta-lactamase/transpeptidase-like"/>
    <property type="match status" value="1"/>
</dbReference>
<dbReference type="GO" id="GO:0016787">
    <property type="term" value="F:hydrolase activity"/>
    <property type="evidence" value="ECO:0007669"/>
    <property type="project" value="UniProtKB-KW"/>
</dbReference>
<keyword evidence="2" id="KW-0378">Hydrolase</keyword>